<evidence type="ECO:0000256" key="8">
    <source>
        <dbReference type="SAM" id="SignalP"/>
    </source>
</evidence>
<protein>
    <recommendedName>
        <fullName evidence="11">GDSL esterase/lipase</fullName>
    </recommendedName>
</protein>
<evidence type="ECO:0000256" key="7">
    <source>
        <dbReference type="ARBA" id="ARBA00023098"/>
    </source>
</evidence>
<dbReference type="Pfam" id="PF00657">
    <property type="entry name" value="Lipase_GDSL"/>
    <property type="match status" value="1"/>
</dbReference>
<gene>
    <name evidence="9" type="ORF">GIB67_038622</name>
</gene>
<comment type="similarity">
    <text evidence="2">Belongs to the 'GDSL' lipolytic enzyme family.</text>
</comment>
<evidence type="ECO:0000313" key="9">
    <source>
        <dbReference type="EMBL" id="KAF6169125.1"/>
    </source>
</evidence>
<dbReference type="InterPro" id="IPR051238">
    <property type="entry name" value="GDSL_esterase/lipase"/>
</dbReference>
<evidence type="ECO:0000313" key="10">
    <source>
        <dbReference type="Proteomes" id="UP000541444"/>
    </source>
</evidence>
<evidence type="ECO:0000256" key="4">
    <source>
        <dbReference type="ARBA" id="ARBA00022729"/>
    </source>
</evidence>
<keyword evidence="4 8" id="KW-0732">Signal</keyword>
<dbReference type="GO" id="GO:0005576">
    <property type="term" value="C:extracellular region"/>
    <property type="evidence" value="ECO:0007669"/>
    <property type="project" value="UniProtKB-SubCell"/>
</dbReference>
<keyword evidence="6" id="KW-0442">Lipid degradation</keyword>
<name>A0A7J7NPL1_9MAGN</name>
<dbReference type="InterPro" id="IPR036514">
    <property type="entry name" value="SGNH_hydro_sf"/>
</dbReference>
<dbReference type="EMBL" id="JACGCM010000671">
    <property type="protein sequence ID" value="KAF6169125.1"/>
    <property type="molecule type" value="Genomic_DNA"/>
</dbReference>
<evidence type="ECO:0000256" key="1">
    <source>
        <dbReference type="ARBA" id="ARBA00004613"/>
    </source>
</evidence>
<keyword evidence="5" id="KW-0378">Hydrolase</keyword>
<dbReference type="AlphaFoldDB" id="A0A7J7NPL1"/>
<feature type="signal peptide" evidence="8">
    <location>
        <begin position="1"/>
        <end position="18"/>
    </location>
</feature>
<evidence type="ECO:0000256" key="5">
    <source>
        <dbReference type="ARBA" id="ARBA00022801"/>
    </source>
</evidence>
<dbReference type="GO" id="GO:0016788">
    <property type="term" value="F:hydrolase activity, acting on ester bonds"/>
    <property type="evidence" value="ECO:0007669"/>
    <property type="project" value="InterPro"/>
</dbReference>
<dbReference type="GO" id="GO:0016042">
    <property type="term" value="P:lipid catabolic process"/>
    <property type="evidence" value="ECO:0007669"/>
    <property type="project" value="UniProtKB-KW"/>
</dbReference>
<keyword evidence="10" id="KW-1185">Reference proteome</keyword>
<keyword evidence="7" id="KW-0443">Lipid metabolism</keyword>
<evidence type="ECO:0000256" key="3">
    <source>
        <dbReference type="ARBA" id="ARBA00022525"/>
    </source>
</evidence>
<comment type="subcellular location">
    <subcellularLocation>
        <location evidence="1">Secreted</location>
    </subcellularLocation>
</comment>
<dbReference type="InterPro" id="IPR001087">
    <property type="entry name" value="GDSL"/>
</dbReference>
<reference evidence="9 10" key="1">
    <citation type="journal article" date="2020" name="IScience">
        <title>Genome Sequencing of the Endangered Kingdonia uniflora (Circaeasteraceae, Ranunculales) Reveals Potential Mechanisms of Evolutionary Specialization.</title>
        <authorList>
            <person name="Sun Y."/>
            <person name="Deng T."/>
            <person name="Zhang A."/>
            <person name="Moore M.J."/>
            <person name="Landis J.B."/>
            <person name="Lin N."/>
            <person name="Zhang H."/>
            <person name="Zhang X."/>
            <person name="Huang J."/>
            <person name="Zhang X."/>
            <person name="Sun H."/>
            <person name="Wang H."/>
        </authorList>
    </citation>
    <scope>NUCLEOTIDE SEQUENCE [LARGE SCALE GENOMIC DNA]</scope>
    <source>
        <strain evidence="9">TB1705</strain>
        <tissue evidence="9">Leaf</tissue>
    </source>
</reference>
<feature type="chain" id="PRO_5029684545" description="GDSL esterase/lipase" evidence="8">
    <location>
        <begin position="19"/>
        <end position="258"/>
    </location>
</feature>
<keyword evidence="3" id="KW-0964">Secreted</keyword>
<comment type="caution">
    <text evidence="9">The sequence shown here is derived from an EMBL/GenBank/DDBJ whole genome shotgun (WGS) entry which is preliminary data.</text>
</comment>
<dbReference type="Gene3D" id="3.40.50.1110">
    <property type="entry name" value="SGNH hydrolase"/>
    <property type="match status" value="1"/>
</dbReference>
<proteinExistence type="inferred from homology"/>
<dbReference type="Proteomes" id="UP000541444">
    <property type="component" value="Unassembled WGS sequence"/>
</dbReference>
<evidence type="ECO:0000256" key="2">
    <source>
        <dbReference type="ARBA" id="ARBA00008668"/>
    </source>
</evidence>
<dbReference type="PANTHER" id="PTHR45650">
    <property type="entry name" value="GDSL-LIKE LIPASE/ACYLHYDROLASE-RELATED"/>
    <property type="match status" value="1"/>
</dbReference>
<dbReference type="OrthoDB" id="1600564at2759"/>
<dbReference type="PANTHER" id="PTHR45650:SF43">
    <property type="entry name" value="GDSL ESTERASE_LIPASE 7-LIKE"/>
    <property type="match status" value="1"/>
</dbReference>
<evidence type="ECO:0000256" key="6">
    <source>
        <dbReference type="ARBA" id="ARBA00022963"/>
    </source>
</evidence>
<sequence>MYFLSLFLVLLHVMMVQSETTLAPALYVFGDSLVDSGNNNFLETTAVANYKPYGIDFPHGPTGRFTNGKTIEDFFSESLGLPCVPAYLSLSNDEKSNVTTGVNYGSGSAGILPETGTALVRFDEQINDFLSTVANDLPKSSANQYLSKSIFVISLGSNDYINNYLKPGTYNSSSIYNPTEYAILLLSKLEQGLRRLYSIGARKFVVFEIGPLGCLPAVVNNANPKPITPCVEAVNKLVIIFNANLPGTILKLRNDLEN</sequence>
<accession>A0A7J7NPL1</accession>
<organism evidence="9 10">
    <name type="scientific">Kingdonia uniflora</name>
    <dbReference type="NCBI Taxonomy" id="39325"/>
    <lineage>
        <taxon>Eukaryota</taxon>
        <taxon>Viridiplantae</taxon>
        <taxon>Streptophyta</taxon>
        <taxon>Embryophyta</taxon>
        <taxon>Tracheophyta</taxon>
        <taxon>Spermatophyta</taxon>
        <taxon>Magnoliopsida</taxon>
        <taxon>Ranunculales</taxon>
        <taxon>Circaeasteraceae</taxon>
        <taxon>Kingdonia</taxon>
    </lineage>
</organism>
<evidence type="ECO:0008006" key="11">
    <source>
        <dbReference type="Google" id="ProtNLM"/>
    </source>
</evidence>